<dbReference type="EMBL" id="UINC01049468">
    <property type="protein sequence ID" value="SVB61298.1"/>
    <property type="molecule type" value="Genomic_DNA"/>
</dbReference>
<evidence type="ECO:0000313" key="2">
    <source>
        <dbReference type="EMBL" id="SVB61298.1"/>
    </source>
</evidence>
<organism evidence="2">
    <name type="scientific">marine metagenome</name>
    <dbReference type="NCBI Taxonomy" id="408172"/>
    <lineage>
        <taxon>unclassified sequences</taxon>
        <taxon>metagenomes</taxon>
        <taxon>ecological metagenomes</taxon>
    </lineage>
</organism>
<gene>
    <name evidence="2" type="ORF">METZ01_LOCUS214152</name>
</gene>
<reference evidence="2" key="1">
    <citation type="submission" date="2018-05" db="EMBL/GenBank/DDBJ databases">
        <authorList>
            <person name="Lanie J.A."/>
            <person name="Ng W.-L."/>
            <person name="Kazmierczak K.M."/>
            <person name="Andrzejewski T.M."/>
            <person name="Davidsen T.M."/>
            <person name="Wayne K.J."/>
            <person name="Tettelin H."/>
            <person name="Glass J.I."/>
            <person name="Rusch D."/>
            <person name="Podicherti R."/>
            <person name="Tsui H.-C.T."/>
            <person name="Winkler M.E."/>
        </authorList>
    </citation>
    <scope>NUCLEOTIDE SEQUENCE</scope>
</reference>
<protein>
    <submittedName>
        <fullName evidence="2">Uncharacterized protein</fullName>
    </submittedName>
</protein>
<name>A0A382FDW8_9ZZZZ</name>
<accession>A0A382FDW8</accession>
<dbReference type="AlphaFoldDB" id="A0A382FDW8"/>
<feature type="non-terminal residue" evidence="2">
    <location>
        <position position="216"/>
    </location>
</feature>
<proteinExistence type="predicted"/>
<feature type="coiled-coil region" evidence="1">
    <location>
        <begin position="112"/>
        <end position="150"/>
    </location>
</feature>
<keyword evidence="1" id="KW-0175">Coiled coil</keyword>
<dbReference type="PROSITE" id="PS51257">
    <property type="entry name" value="PROKAR_LIPOPROTEIN"/>
    <property type="match status" value="1"/>
</dbReference>
<sequence>MSRLKNIRLVLAGAFIVPVALASIACSPIYADDPNGVQREIIAPDLDLEALNARIQSAVESGEISQAQVATAIEILKSEFSVTPKTRFKPFMGIEEIKTKISAAVESGEITQEEADEKLADIEAKRNARQEKLDAKLESIKAEIAAAVESGEITQEEADAKLAGLEERIEKGQMPYGKRGQHHKKPLMDIQDIKAKISAAVESGEITQEEADAKLA</sequence>
<evidence type="ECO:0000256" key="1">
    <source>
        <dbReference type="SAM" id="Coils"/>
    </source>
</evidence>